<keyword evidence="2" id="KW-0489">Methyltransferase</keyword>
<evidence type="ECO:0000313" key="3">
    <source>
        <dbReference type="Proteomes" id="UP001163882"/>
    </source>
</evidence>
<dbReference type="GO" id="GO:0032259">
    <property type="term" value="P:methylation"/>
    <property type="evidence" value="ECO:0007669"/>
    <property type="project" value="UniProtKB-KW"/>
</dbReference>
<dbReference type="Proteomes" id="UP001163882">
    <property type="component" value="Chromosome"/>
</dbReference>
<evidence type="ECO:0000259" key="1">
    <source>
        <dbReference type="Pfam" id="PF08241"/>
    </source>
</evidence>
<proteinExistence type="predicted"/>
<feature type="domain" description="Methyltransferase type 11" evidence="1">
    <location>
        <begin position="58"/>
        <end position="130"/>
    </location>
</feature>
<dbReference type="RefSeq" id="WP_264226376.1">
    <property type="nucleotide sequence ID" value="NZ_CP107716.1"/>
</dbReference>
<dbReference type="EMBL" id="CP107716">
    <property type="protein sequence ID" value="UYQ72770.1"/>
    <property type="molecule type" value="Genomic_DNA"/>
</dbReference>
<name>A0ABY6ISU7_9HYPH</name>
<gene>
    <name evidence="2" type="ORF">OF122_03050</name>
</gene>
<organism evidence="2 3">
    <name type="scientific">Pelagibacterium flavum</name>
    <dbReference type="NCBI Taxonomy" id="2984530"/>
    <lineage>
        <taxon>Bacteria</taxon>
        <taxon>Pseudomonadati</taxon>
        <taxon>Pseudomonadota</taxon>
        <taxon>Alphaproteobacteria</taxon>
        <taxon>Hyphomicrobiales</taxon>
        <taxon>Devosiaceae</taxon>
        <taxon>Pelagibacterium</taxon>
    </lineage>
</organism>
<dbReference type="InterPro" id="IPR029063">
    <property type="entry name" value="SAM-dependent_MTases_sf"/>
</dbReference>
<evidence type="ECO:0000313" key="2">
    <source>
        <dbReference type="EMBL" id="UYQ72770.1"/>
    </source>
</evidence>
<accession>A0ABY6ISU7</accession>
<dbReference type="InterPro" id="IPR013216">
    <property type="entry name" value="Methyltransf_11"/>
</dbReference>
<keyword evidence="2" id="KW-0808">Transferase</keyword>
<dbReference type="SUPFAM" id="SSF53335">
    <property type="entry name" value="S-adenosyl-L-methionine-dependent methyltransferases"/>
    <property type="match status" value="1"/>
</dbReference>
<dbReference type="GO" id="GO:0008168">
    <property type="term" value="F:methyltransferase activity"/>
    <property type="evidence" value="ECO:0007669"/>
    <property type="project" value="UniProtKB-KW"/>
</dbReference>
<sequence length="244" mass="27136">MTPDVDGLIRFYKSPLGRLTRQSIRQQVSELAGDVTGLRLLGLGFATPYLRGALKGAERVLAFMPARQGASSWPREGPSHTVLCDPLEMPLTDAAMDMVIVIHGFEHVVDPEDMMRELWRICAPNAKVIIVVPRRRGLWAGLDTNPFGYGQPYSRGQMDKLLRDHSFTPEVWRDGLFFPPIHSGPILRSARMIEKASKMFGPTFAGAMCVRAKKEQFPAIARRKRAEKALGAPELSPQTAREGV</sequence>
<dbReference type="Gene3D" id="3.40.50.150">
    <property type="entry name" value="Vaccinia Virus protein VP39"/>
    <property type="match status" value="1"/>
</dbReference>
<dbReference type="Pfam" id="PF08241">
    <property type="entry name" value="Methyltransf_11"/>
    <property type="match status" value="1"/>
</dbReference>
<keyword evidence="3" id="KW-1185">Reference proteome</keyword>
<reference evidence="2" key="1">
    <citation type="submission" date="2022-10" db="EMBL/GenBank/DDBJ databases">
        <title>YIM 151497 complete genome.</title>
        <authorList>
            <person name="Chen X."/>
        </authorList>
    </citation>
    <scope>NUCLEOTIDE SEQUENCE</scope>
    <source>
        <strain evidence="2">YIM 151497</strain>
    </source>
</reference>
<protein>
    <submittedName>
        <fullName evidence="2">Methyltransferase domain-containing protein</fullName>
    </submittedName>
</protein>